<feature type="domain" description="PHD-type" evidence="13">
    <location>
        <begin position="162"/>
        <end position="294"/>
    </location>
</feature>
<sequence>QDGKGFLTGELVWGKVHGFSWWPGLVMPWKSKSSPAGMRKVEWFGDGTFSKAGNAPQGLVSFGVFSKCFCKDSFSSLPLYKDAIFQIIELAAERCFKSFSEAGGDREKELQLMLDWASGGFLPTGPSGFAPADAIAAAHQSSDSGLSDYQPPAKRKVVKNKCRASSSTYSKDFCLSCGSSETHVRHPLFEGGLCVKCKENFSETLYRYDKDGYQSYCTVCCGGTEVILCDNLSCCRCFCKDCLDVLVSPGNYDKVKDIDPWRCYMCDPSQCGGNLRLRPDWRVKVQDFFLNNTGMEFEPHRVYPSVPADQRRPIRVLSLFDGIATGYLVLRDLGFRIERYIASEICEDSIAVGMVKHEGKIEYVNDVRTVTKKHLAEWGPFDLLIGGSPCNDLSMVNPLRKGLFGTKSTFPACFGSFHCCLCPAEGTGRLFFEFYRILTMLRPKEGDNRPFFWLFENVVFMSANDKLDICRFLEVGFQHPSVWTAFIFNVLCFVFLVQSGAHRRRQGQSCPPSTLLLGQHSRHEQFEKVRTITTKSNSIRQGKTGPLPVNMNGKEDYLWCTELEHRSRRSKVILVAFVATPRIFGFPKHYTDVNNMGRTQRQKVLGRSWSVPVIRHLFAPLKDYYECE</sequence>
<dbReference type="AlphaFoldDB" id="Q4S623"/>
<proteinExistence type="predicted"/>
<evidence type="ECO:0000256" key="8">
    <source>
        <dbReference type="ARBA" id="ARBA00022771"/>
    </source>
</evidence>
<dbReference type="GO" id="GO:0008270">
    <property type="term" value="F:zinc ion binding"/>
    <property type="evidence" value="ECO:0007669"/>
    <property type="project" value="UniProtKB-KW"/>
</dbReference>
<keyword evidence="6" id="KW-0949">S-adenosyl-L-methionine</keyword>
<keyword evidence="8" id="KW-0863">Zinc-finger</keyword>
<dbReference type="GO" id="GO:0032259">
    <property type="term" value="P:methylation"/>
    <property type="evidence" value="ECO:0007669"/>
    <property type="project" value="UniProtKB-KW"/>
</dbReference>
<feature type="domain" description="PWWP" evidence="12">
    <location>
        <begin position="8"/>
        <end position="50"/>
    </location>
</feature>
<keyword evidence="10" id="KW-0539">Nucleus</keyword>
<keyword evidence="11" id="KW-1133">Transmembrane helix</keyword>
<organism evidence="14">
    <name type="scientific">Tetraodon nigroviridis</name>
    <name type="common">Spotted green pufferfish</name>
    <name type="synonym">Chelonodon nigroviridis</name>
    <dbReference type="NCBI Taxonomy" id="99883"/>
    <lineage>
        <taxon>Eukaryota</taxon>
        <taxon>Metazoa</taxon>
        <taxon>Chordata</taxon>
        <taxon>Craniata</taxon>
        <taxon>Vertebrata</taxon>
        <taxon>Euteleostomi</taxon>
        <taxon>Actinopterygii</taxon>
        <taxon>Neopterygii</taxon>
        <taxon>Teleostei</taxon>
        <taxon>Neoteleostei</taxon>
        <taxon>Acanthomorphata</taxon>
        <taxon>Eupercaria</taxon>
        <taxon>Tetraodontiformes</taxon>
        <taxon>Tetradontoidea</taxon>
        <taxon>Tetraodontidae</taxon>
        <taxon>Tetraodon</taxon>
    </lineage>
</organism>
<dbReference type="InterPro" id="IPR001525">
    <property type="entry name" value="C5_MeTfrase"/>
</dbReference>
<evidence type="ECO:0000256" key="1">
    <source>
        <dbReference type="ARBA" id="ARBA00004123"/>
    </source>
</evidence>
<feature type="transmembrane region" description="Helical" evidence="11">
    <location>
        <begin position="480"/>
        <end position="497"/>
    </location>
</feature>
<dbReference type="Gene3D" id="3.40.50.150">
    <property type="entry name" value="Vaccinia Virus protein VP39"/>
    <property type="match status" value="2"/>
</dbReference>
<keyword evidence="5" id="KW-0808">Transferase</keyword>
<evidence type="ECO:0000259" key="13">
    <source>
        <dbReference type="PROSITE" id="PS51533"/>
    </source>
</evidence>
<dbReference type="Gene3D" id="2.20.70.90">
    <property type="match status" value="1"/>
</dbReference>
<evidence type="ECO:0000256" key="2">
    <source>
        <dbReference type="ARBA" id="ARBA00011975"/>
    </source>
</evidence>
<comment type="caution">
    <text evidence="14">The sequence shown here is derived from an EMBL/GenBank/DDBJ whole genome shotgun (WGS) entry which is preliminary data.</text>
</comment>
<dbReference type="InterPro" id="IPR000313">
    <property type="entry name" value="PWWP_dom"/>
</dbReference>
<reference evidence="14" key="1">
    <citation type="journal article" date="2004" name="Nature">
        <title>Genome duplication in the teleost fish Tetraodon nigroviridis reveals the early vertebrate proto-karyotype.</title>
        <authorList>
            <person name="Jaillon O."/>
            <person name="Aury J.-M."/>
            <person name="Brunet F."/>
            <person name="Petit J.-L."/>
            <person name="Stange-Thomann N."/>
            <person name="Mauceli E."/>
            <person name="Bouneau L."/>
            <person name="Fischer C."/>
            <person name="Ozouf-Costaz C."/>
            <person name="Bernot A."/>
            <person name="Nicaud S."/>
            <person name="Jaffe D."/>
            <person name="Fisher S."/>
            <person name="Lutfalla G."/>
            <person name="Dossat C."/>
            <person name="Segurens B."/>
            <person name="Dasilva C."/>
            <person name="Salanoubat M."/>
            <person name="Levy M."/>
            <person name="Boudet N."/>
            <person name="Castellano S."/>
            <person name="Anthouard V."/>
            <person name="Jubin C."/>
            <person name="Castelli V."/>
            <person name="Katinka M."/>
            <person name="Vacherie B."/>
            <person name="Biemont C."/>
            <person name="Skalli Z."/>
            <person name="Cattolico L."/>
            <person name="Poulain J."/>
            <person name="De Berardinis V."/>
            <person name="Cruaud C."/>
            <person name="Duprat S."/>
            <person name="Brottier P."/>
            <person name="Coutanceau J.-P."/>
            <person name="Gouzy J."/>
            <person name="Parra G."/>
            <person name="Lardier G."/>
            <person name="Chapple C."/>
            <person name="McKernan K.J."/>
            <person name="McEwan P."/>
            <person name="Bosak S."/>
            <person name="Kellis M."/>
            <person name="Volff J.-N."/>
            <person name="Guigo R."/>
            <person name="Zody M.C."/>
            <person name="Mesirov J."/>
            <person name="Lindblad-Toh K."/>
            <person name="Birren B."/>
            <person name="Nusbaum C."/>
            <person name="Kahn D."/>
            <person name="Robinson-Rechavi M."/>
            <person name="Laudet V."/>
            <person name="Schachter V."/>
            <person name="Quetier F."/>
            <person name="Saurin W."/>
            <person name="Scarpelli C."/>
            <person name="Wincker P."/>
            <person name="Lander E.S."/>
            <person name="Weissenbach J."/>
            <person name="Roest Crollius H."/>
        </authorList>
    </citation>
    <scope>NUCLEOTIDE SEQUENCE [LARGE SCALE GENOMIC DNA]</scope>
</reference>
<dbReference type="GO" id="GO:0000122">
    <property type="term" value="P:negative regulation of transcription by RNA polymerase II"/>
    <property type="evidence" value="ECO:0007669"/>
    <property type="project" value="TreeGrafter"/>
</dbReference>
<evidence type="ECO:0000256" key="10">
    <source>
        <dbReference type="ARBA" id="ARBA00023242"/>
    </source>
</evidence>
<dbReference type="GO" id="GO:0003677">
    <property type="term" value="F:DNA binding"/>
    <property type="evidence" value="ECO:0007669"/>
    <property type="project" value="TreeGrafter"/>
</dbReference>
<dbReference type="SUPFAM" id="SSF53335">
    <property type="entry name" value="S-adenosyl-L-methionine-dependent methyltransferases"/>
    <property type="match status" value="1"/>
</dbReference>
<protein>
    <recommendedName>
        <fullName evidence="2">DNA (cytosine-5-)-methyltransferase</fullName>
        <ecNumber evidence="2">2.1.1.37</ecNumber>
    </recommendedName>
</protein>
<dbReference type="Gene3D" id="1.10.720.50">
    <property type="entry name" value="PWWP, helical domain"/>
    <property type="match status" value="1"/>
</dbReference>
<evidence type="ECO:0000313" key="14">
    <source>
        <dbReference type="EMBL" id="CAG03909.1"/>
    </source>
</evidence>
<dbReference type="Pfam" id="PF00145">
    <property type="entry name" value="DNA_methylase"/>
    <property type="match status" value="1"/>
</dbReference>
<dbReference type="InterPro" id="IPR018117">
    <property type="entry name" value="C5_DNA_meth_AS"/>
</dbReference>
<dbReference type="InterPro" id="IPR050390">
    <property type="entry name" value="C5-Methyltransferase"/>
</dbReference>
<dbReference type="GO" id="GO:0005634">
    <property type="term" value="C:nucleus"/>
    <property type="evidence" value="ECO:0007669"/>
    <property type="project" value="UniProtKB-SubCell"/>
</dbReference>
<feature type="non-terminal residue" evidence="14">
    <location>
        <position position="628"/>
    </location>
</feature>
<dbReference type="Pfam" id="PF00855">
    <property type="entry name" value="PWWP"/>
    <property type="match status" value="1"/>
</dbReference>
<evidence type="ECO:0000256" key="7">
    <source>
        <dbReference type="ARBA" id="ARBA00022723"/>
    </source>
</evidence>
<keyword evidence="7" id="KW-0479">Metal-binding</keyword>
<feature type="non-terminal residue" evidence="14">
    <location>
        <position position="1"/>
    </location>
</feature>
<dbReference type="Pfam" id="PF17980">
    <property type="entry name" value="ADD_DNMT3"/>
    <property type="match status" value="1"/>
</dbReference>
<evidence type="ECO:0000256" key="6">
    <source>
        <dbReference type="ARBA" id="ARBA00022691"/>
    </source>
</evidence>
<evidence type="ECO:0000256" key="4">
    <source>
        <dbReference type="ARBA" id="ARBA00022603"/>
    </source>
</evidence>
<dbReference type="PANTHER" id="PTHR23068:SF53">
    <property type="entry name" value="DNA (CYTOSINE-5-)-METHYLTRANSFERASE"/>
    <property type="match status" value="1"/>
</dbReference>
<dbReference type="InterPro" id="IPR049554">
    <property type="entry name" value="DNMT3_ADD_PHD"/>
</dbReference>
<accession>Q4S623</accession>
<dbReference type="InterPro" id="IPR025766">
    <property type="entry name" value="ADD"/>
</dbReference>
<evidence type="ECO:0000256" key="11">
    <source>
        <dbReference type="SAM" id="Phobius"/>
    </source>
</evidence>
<dbReference type="PANTHER" id="PTHR23068">
    <property type="entry name" value="DNA CYTOSINE-5- -METHYLTRANSFERASE 3-RELATED"/>
    <property type="match status" value="1"/>
</dbReference>
<keyword evidence="11" id="KW-0812">Transmembrane</keyword>
<dbReference type="EMBL" id="CAAE01014729">
    <property type="protein sequence ID" value="CAG03909.1"/>
    <property type="molecule type" value="Genomic_DNA"/>
</dbReference>
<gene>
    <name evidence="14" type="ORF">GSTENG00023482001</name>
</gene>
<dbReference type="SMART" id="SM00293">
    <property type="entry name" value="PWWP"/>
    <property type="match status" value="1"/>
</dbReference>
<evidence type="ECO:0000259" key="12">
    <source>
        <dbReference type="PROSITE" id="PS50812"/>
    </source>
</evidence>
<evidence type="ECO:0000256" key="5">
    <source>
        <dbReference type="ARBA" id="ARBA00022679"/>
    </source>
</evidence>
<dbReference type="GO" id="GO:0051718">
    <property type="term" value="F:DNA (cytosine-5-)-methyltransferase activity, acting on CpG substrates"/>
    <property type="evidence" value="ECO:0007669"/>
    <property type="project" value="TreeGrafter"/>
</dbReference>
<dbReference type="Gene3D" id="2.30.30.140">
    <property type="match status" value="1"/>
</dbReference>
<evidence type="ECO:0000256" key="9">
    <source>
        <dbReference type="ARBA" id="ARBA00022833"/>
    </source>
</evidence>
<reference evidence="14" key="2">
    <citation type="submission" date="2004-02" db="EMBL/GenBank/DDBJ databases">
        <authorList>
            <consortium name="Genoscope"/>
            <consortium name="Whitehead Institute Centre for Genome Research"/>
        </authorList>
    </citation>
    <scope>NUCLEOTIDE SEQUENCE</scope>
</reference>
<keyword evidence="4" id="KW-0489">Methyltransferase</keyword>
<dbReference type="PROSITE" id="PS00094">
    <property type="entry name" value="C5_MTASE_1"/>
    <property type="match status" value="1"/>
</dbReference>
<evidence type="ECO:0000256" key="3">
    <source>
        <dbReference type="ARBA" id="ARBA00022491"/>
    </source>
</evidence>
<name>Q4S623_TETNG</name>
<dbReference type="OrthoDB" id="641149at2759"/>
<dbReference type="InterPro" id="IPR040552">
    <property type="entry name" value="DNMT3_ADD_GATA1-like"/>
</dbReference>
<keyword evidence="11" id="KW-0472">Membrane</keyword>
<keyword evidence="3" id="KW-0678">Repressor</keyword>
<dbReference type="PROSITE" id="PS50812">
    <property type="entry name" value="PWWP"/>
    <property type="match status" value="1"/>
</dbReference>
<dbReference type="KEGG" id="tng:GSTEN00023482G001"/>
<keyword evidence="9" id="KW-0862">Zinc</keyword>
<dbReference type="InterPro" id="IPR029063">
    <property type="entry name" value="SAM-dependent_MTases_sf"/>
</dbReference>
<comment type="subcellular location">
    <subcellularLocation>
        <location evidence="1">Nucleus</location>
    </subcellularLocation>
</comment>
<dbReference type="SUPFAM" id="SSF63748">
    <property type="entry name" value="Tudor/PWWP/MBT"/>
    <property type="match status" value="1"/>
</dbReference>
<dbReference type="Pfam" id="PF21255">
    <property type="entry name" value="DNMT3_ADD_GATA1-like"/>
    <property type="match status" value="1"/>
</dbReference>
<dbReference type="EC" id="2.1.1.37" evidence="2"/>
<dbReference type="PROSITE" id="PS51533">
    <property type="entry name" value="ADD"/>
    <property type="match status" value="1"/>
</dbReference>